<protein>
    <submittedName>
        <fullName evidence="1">Uncharacterized protein</fullName>
    </submittedName>
</protein>
<dbReference type="EMBL" id="CM042038">
    <property type="protein sequence ID" value="KAI3731059.1"/>
    <property type="molecule type" value="Genomic_DNA"/>
</dbReference>
<reference evidence="2" key="1">
    <citation type="journal article" date="2022" name="Mol. Ecol. Resour.">
        <title>The genomes of chicory, endive, great burdock and yacon provide insights into Asteraceae palaeo-polyploidization history and plant inulin production.</title>
        <authorList>
            <person name="Fan W."/>
            <person name="Wang S."/>
            <person name="Wang H."/>
            <person name="Wang A."/>
            <person name="Jiang F."/>
            <person name="Liu H."/>
            <person name="Zhao H."/>
            <person name="Xu D."/>
            <person name="Zhang Y."/>
        </authorList>
    </citation>
    <scope>NUCLEOTIDE SEQUENCE [LARGE SCALE GENOMIC DNA]</scope>
    <source>
        <strain evidence="2">cv. Yunnan</strain>
    </source>
</reference>
<proteinExistence type="predicted"/>
<keyword evidence="2" id="KW-1185">Reference proteome</keyword>
<evidence type="ECO:0000313" key="2">
    <source>
        <dbReference type="Proteomes" id="UP001056120"/>
    </source>
</evidence>
<accession>A0ACB9C9U7</accession>
<reference evidence="1 2" key="2">
    <citation type="journal article" date="2022" name="Mol. Ecol. Resour.">
        <title>The genomes of chicory, endive, great burdock and yacon provide insights into Asteraceae paleo-polyploidization history and plant inulin production.</title>
        <authorList>
            <person name="Fan W."/>
            <person name="Wang S."/>
            <person name="Wang H."/>
            <person name="Wang A."/>
            <person name="Jiang F."/>
            <person name="Liu H."/>
            <person name="Zhao H."/>
            <person name="Xu D."/>
            <person name="Zhang Y."/>
        </authorList>
    </citation>
    <scope>NUCLEOTIDE SEQUENCE [LARGE SCALE GENOMIC DNA]</scope>
    <source>
        <strain evidence="2">cv. Yunnan</strain>
        <tissue evidence="1">Leaves</tissue>
    </source>
</reference>
<comment type="caution">
    <text evidence="1">The sequence shown here is derived from an EMBL/GenBank/DDBJ whole genome shotgun (WGS) entry which is preliminary data.</text>
</comment>
<sequence>MSSVIDQEKGIFIQQDQRGDQLASVKHVLDEINSQMVGTEVAKIRASVVNESGETALYTAAEKGQLEVVNELLKYSDKETLTRRSRLEFDPLHIAASHGHHGSKASITTTFVAAIVKLLLDHDVSLCQTRSQGNATPLVTAASKGHTAVVQELLSKDPSLLSITGSNGKNALHLAARSGHVETVKCLLEKDPQLARRIDKKGQTALHMAVKGASSEVVKLLLEADAAIVVLPDKSGLTALHVATRKNRAETVNELLCLPDTNVNALTRDYKTALDIAEGLFPSEAIRACLVRHGAVRANDLNQARDELRNTVTQIKNDVHGIAKEVRKLHREESYDTNYITVAVLFAAVAFAAIFTVPGGDNDDGMAVVVHRTSFKIFFIFNAIALYTSLAVVVVHMTWGITGTKVEKPVVELINKLMWLASVCTSVAFMASSYIVVGRKHEWAAVLITVVGGVIMGWVIVTGISSNSAIALTEENSIGEEEEEEELQDKFVDALRPYLHVVYLFCFKHL</sequence>
<dbReference type="Proteomes" id="UP001056120">
    <property type="component" value="Linkage Group LG21"/>
</dbReference>
<gene>
    <name evidence="1" type="ORF">L1987_62242</name>
</gene>
<evidence type="ECO:0000313" key="1">
    <source>
        <dbReference type="EMBL" id="KAI3731059.1"/>
    </source>
</evidence>
<organism evidence="1 2">
    <name type="scientific">Smallanthus sonchifolius</name>
    <dbReference type="NCBI Taxonomy" id="185202"/>
    <lineage>
        <taxon>Eukaryota</taxon>
        <taxon>Viridiplantae</taxon>
        <taxon>Streptophyta</taxon>
        <taxon>Embryophyta</taxon>
        <taxon>Tracheophyta</taxon>
        <taxon>Spermatophyta</taxon>
        <taxon>Magnoliopsida</taxon>
        <taxon>eudicotyledons</taxon>
        <taxon>Gunneridae</taxon>
        <taxon>Pentapetalae</taxon>
        <taxon>asterids</taxon>
        <taxon>campanulids</taxon>
        <taxon>Asterales</taxon>
        <taxon>Asteraceae</taxon>
        <taxon>Asteroideae</taxon>
        <taxon>Heliantheae alliance</taxon>
        <taxon>Millerieae</taxon>
        <taxon>Smallanthus</taxon>
    </lineage>
</organism>
<name>A0ACB9C9U7_9ASTR</name>